<dbReference type="InterPro" id="IPR011006">
    <property type="entry name" value="CheY-like_superfamily"/>
</dbReference>
<dbReference type="Pfam" id="PF00072">
    <property type="entry name" value="Response_reg"/>
    <property type="match status" value="1"/>
</dbReference>
<dbReference type="PROSITE" id="PS51755">
    <property type="entry name" value="OMPR_PHOB"/>
    <property type="match status" value="1"/>
</dbReference>
<keyword evidence="7" id="KW-1185">Reference proteome</keyword>
<dbReference type="Proteomes" id="UP000198922">
    <property type="component" value="Unassembled WGS sequence"/>
</dbReference>
<dbReference type="InterPro" id="IPR039420">
    <property type="entry name" value="WalR-like"/>
</dbReference>
<dbReference type="Pfam" id="PF00486">
    <property type="entry name" value="Trans_reg_C"/>
    <property type="match status" value="1"/>
</dbReference>
<keyword evidence="1 3" id="KW-0238">DNA-binding</keyword>
<dbReference type="EMBL" id="FNAT01000002">
    <property type="protein sequence ID" value="SDE40317.1"/>
    <property type="molecule type" value="Genomic_DNA"/>
</dbReference>
<dbReference type="InterPro" id="IPR001867">
    <property type="entry name" value="OmpR/PhoB-type_DNA-bd"/>
</dbReference>
<feature type="domain" description="Response regulatory" evidence="4">
    <location>
        <begin position="2"/>
        <end position="116"/>
    </location>
</feature>
<dbReference type="PANTHER" id="PTHR48111">
    <property type="entry name" value="REGULATOR OF RPOS"/>
    <property type="match status" value="1"/>
</dbReference>
<dbReference type="CDD" id="cd00383">
    <property type="entry name" value="trans_reg_C"/>
    <property type="match status" value="1"/>
</dbReference>
<organism evidence="6 7">
    <name type="scientific">Limimaricola pyoseonensis</name>
    <dbReference type="NCBI Taxonomy" id="521013"/>
    <lineage>
        <taxon>Bacteria</taxon>
        <taxon>Pseudomonadati</taxon>
        <taxon>Pseudomonadota</taxon>
        <taxon>Alphaproteobacteria</taxon>
        <taxon>Rhodobacterales</taxon>
        <taxon>Paracoccaceae</taxon>
        <taxon>Limimaricola</taxon>
    </lineage>
</organism>
<feature type="modified residue" description="4-aspartylphosphate" evidence="2">
    <location>
        <position position="51"/>
    </location>
</feature>
<dbReference type="AlphaFoldDB" id="A0A1G7CLV7"/>
<feature type="domain" description="OmpR/PhoB-type" evidence="5">
    <location>
        <begin position="124"/>
        <end position="221"/>
    </location>
</feature>
<dbReference type="InterPro" id="IPR036388">
    <property type="entry name" value="WH-like_DNA-bd_sf"/>
</dbReference>
<dbReference type="PROSITE" id="PS50110">
    <property type="entry name" value="RESPONSE_REGULATORY"/>
    <property type="match status" value="1"/>
</dbReference>
<dbReference type="Gene3D" id="1.10.10.10">
    <property type="entry name" value="Winged helix-like DNA-binding domain superfamily/Winged helix DNA-binding domain"/>
    <property type="match status" value="1"/>
</dbReference>
<dbReference type="GO" id="GO:0006355">
    <property type="term" value="P:regulation of DNA-templated transcription"/>
    <property type="evidence" value="ECO:0007669"/>
    <property type="project" value="InterPro"/>
</dbReference>
<sequence>MRLLIVEDTADVAEAASASLGRAGFACDVAPTLADARACAGLTDYGVVILDLNLPDGSGRDFLRERRRAGDRTPVLVLTAQSAVEDRVGALDEGADDYLVKPFDLRELEARVRALTRREAGRAENRVTLAGLDFDPAAQSLRVNGATVSATRRELALLNLLVANRGRIMPKDRLFDGLFGFENADVGDNAVELYVARLRKKLSGSGVAIETHRGLGYRLEVAGDG</sequence>
<evidence type="ECO:0000256" key="1">
    <source>
        <dbReference type="ARBA" id="ARBA00023125"/>
    </source>
</evidence>
<dbReference type="RefSeq" id="WP_090110754.1">
    <property type="nucleotide sequence ID" value="NZ_FNAT01000002.1"/>
</dbReference>
<evidence type="ECO:0000256" key="3">
    <source>
        <dbReference type="PROSITE-ProRule" id="PRU01091"/>
    </source>
</evidence>
<evidence type="ECO:0000256" key="2">
    <source>
        <dbReference type="PROSITE-ProRule" id="PRU00169"/>
    </source>
</evidence>
<dbReference type="OrthoDB" id="9802426at2"/>
<dbReference type="GO" id="GO:0005829">
    <property type="term" value="C:cytosol"/>
    <property type="evidence" value="ECO:0007669"/>
    <property type="project" value="TreeGrafter"/>
</dbReference>
<dbReference type="Gene3D" id="3.40.50.2300">
    <property type="match status" value="1"/>
</dbReference>
<evidence type="ECO:0000259" key="4">
    <source>
        <dbReference type="PROSITE" id="PS50110"/>
    </source>
</evidence>
<dbReference type="SMART" id="SM00862">
    <property type="entry name" value="Trans_reg_C"/>
    <property type="match status" value="1"/>
</dbReference>
<name>A0A1G7CLV7_9RHOB</name>
<dbReference type="SMART" id="SM00448">
    <property type="entry name" value="REC"/>
    <property type="match status" value="1"/>
</dbReference>
<dbReference type="PANTHER" id="PTHR48111:SF36">
    <property type="entry name" value="TRANSCRIPTIONAL REGULATORY PROTEIN CUTR"/>
    <property type="match status" value="1"/>
</dbReference>
<gene>
    <name evidence="6" type="ORF">SAMN04488567_1554</name>
</gene>
<dbReference type="GO" id="GO:0000976">
    <property type="term" value="F:transcription cis-regulatory region binding"/>
    <property type="evidence" value="ECO:0007669"/>
    <property type="project" value="TreeGrafter"/>
</dbReference>
<feature type="DNA-binding region" description="OmpR/PhoB-type" evidence="3">
    <location>
        <begin position="124"/>
        <end position="221"/>
    </location>
</feature>
<evidence type="ECO:0000259" key="5">
    <source>
        <dbReference type="PROSITE" id="PS51755"/>
    </source>
</evidence>
<proteinExistence type="predicted"/>
<reference evidence="7" key="1">
    <citation type="submission" date="2016-10" db="EMBL/GenBank/DDBJ databases">
        <authorList>
            <person name="Varghese N."/>
            <person name="Submissions S."/>
        </authorList>
    </citation>
    <scope>NUCLEOTIDE SEQUENCE [LARGE SCALE GENOMIC DNA]</scope>
    <source>
        <strain evidence="7">DSM 21424</strain>
    </source>
</reference>
<evidence type="ECO:0000313" key="7">
    <source>
        <dbReference type="Proteomes" id="UP000198922"/>
    </source>
</evidence>
<dbReference type="STRING" id="521013.SAMN04488567_1554"/>
<dbReference type="Gene3D" id="6.10.250.690">
    <property type="match status" value="1"/>
</dbReference>
<evidence type="ECO:0000313" key="6">
    <source>
        <dbReference type="EMBL" id="SDE40317.1"/>
    </source>
</evidence>
<dbReference type="InterPro" id="IPR001789">
    <property type="entry name" value="Sig_transdc_resp-reg_receiver"/>
</dbReference>
<keyword evidence="2" id="KW-0597">Phosphoprotein</keyword>
<protein>
    <submittedName>
        <fullName evidence="6">Two-component system, OmpR family, response regulator TctD</fullName>
    </submittedName>
</protein>
<dbReference type="GO" id="GO:0000156">
    <property type="term" value="F:phosphorelay response regulator activity"/>
    <property type="evidence" value="ECO:0007669"/>
    <property type="project" value="TreeGrafter"/>
</dbReference>
<dbReference type="SUPFAM" id="SSF52172">
    <property type="entry name" value="CheY-like"/>
    <property type="match status" value="1"/>
</dbReference>
<dbReference type="GO" id="GO:0032993">
    <property type="term" value="C:protein-DNA complex"/>
    <property type="evidence" value="ECO:0007669"/>
    <property type="project" value="TreeGrafter"/>
</dbReference>
<accession>A0A1G7CLV7</accession>